<organism evidence="3 4">
    <name type="scientific">Basidiobolus ranarum</name>
    <dbReference type="NCBI Taxonomy" id="34480"/>
    <lineage>
        <taxon>Eukaryota</taxon>
        <taxon>Fungi</taxon>
        <taxon>Fungi incertae sedis</taxon>
        <taxon>Zoopagomycota</taxon>
        <taxon>Entomophthoromycotina</taxon>
        <taxon>Basidiobolomycetes</taxon>
        <taxon>Basidiobolales</taxon>
        <taxon>Basidiobolaceae</taxon>
        <taxon>Basidiobolus</taxon>
    </lineage>
</organism>
<evidence type="ECO:0000256" key="1">
    <source>
        <dbReference type="ARBA" id="ARBA00023002"/>
    </source>
</evidence>
<protein>
    <recommendedName>
        <fullName evidence="2">NADP-dependent oxidoreductase domain-containing protein</fullName>
    </recommendedName>
</protein>
<proteinExistence type="predicted"/>
<dbReference type="EMBL" id="JASJQH010008649">
    <property type="protein sequence ID" value="KAK9687493.1"/>
    <property type="molecule type" value="Genomic_DNA"/>
</dbReference>
<dbReference type="InterPro" id="IPR023210">
    <property type="entry name" value="NADP_OxRdtase_dom"/>
</dbReference>
<sequence length="343" mass="38841">MTELPKMRYTNFGSTGLKVSKLCLGCMSFGSSEWQPWVMNEEEGKKIVKRAWDLGINFFDTADVYSNGESERVLGLAIKEHKIPRESVVIATKCFFPVSDDVSFNTLAQGKDDVKLLNKRGLSRKHIFDAVKASLKRLDVEYIDLYQIHRWDYDTPIEETMKALHDLVQLGLVRYIGASSMYAWQFAKANAIAELNGWTKFVSMQNFYNLLYREEEREMIPYCLDQGIACLPWSPLARGRLTGKNRTTTRSQSDHAHQAAFGLDSDSKIIDQVVEIAEKRQVSPARVALAWMWTKPAIAAPIIGAGKVENLEDLVAALDLELTDEEVKRLEESYIPKPIAGHT</sequence>
<dbReference type="Gene3D" id="3.20.20.100">
    <property type="entry name" value="NADP-dependent oxidoreductase domain"/>
    <property type="match status" value="1"/>
</dbReference>
<dbReference type="Proteomes" id="UP001479436">
    <property type="component" value="Unassembled WGS sequence"/>
</dbReference>
<comment type="caution">
    <text evidence="3">The sequence shown here is derived from an EMBL/GenBank/DDBJ whole genome shotgun (WGS) entry which is preliminary data.</text>
</comment>
<gene>
    <name evidence="3" type="ORF">K7432_014771</name>
</gene>
<name>A0ABR2VP23_9FUNG</name>
<accession>A0ABR2VP23</accession>
<dbReference type="PANTHER" id="PTHR43364">
    <property type="entry name" value="NADH-SPECIFIC METHYLGLYOXAL REDUCTASE-RELATED"/>
    <property type="match status" value="1"/>
</dbReference>
<dbReference type="InterPro" id="IPR036812">
    <property type="entry name" value="NAD(P)_OxRdtase_dom_sf"/>
</dbReference>
<feature type="domain" description="NADP-dependent oxidoreductase" evidence="2">
    <location>
        <begin position="21"/>
        <end position="334"/>
    </location>
</feature>
<dbReference type="PANTHER" id="PTHR43364:SF4">
    <property type="entry name" value="NAD(P)-LINKED OXIDOREDUCTASE SUPERFAMILY PROTEIN"/>
    <property type="match status" value="1"/>
</dbReference>
<evidence type="ECO:0000259" key="2">
    <source>
        <dbReference type="Pfam" id="PF00248"/>
    </source>
</evidence>
<evidence type="ECO:0000313" key="4">
    <source>
        <dbReference type="Proteomes" id="UP001479436"/>
    </source>
</evidence>
<keyword evidence="1" id="KW-0560">Oxidoreductase</keyword>
<reference evidence="3 4" key="1">
    <citation type="submission" date="2023-04" db="EMBL/GenBank/DDBJ databases">
        <title>Genome of Basidiobolus ranarum AG-B5.</title>
        <authorList>
            <person name="Stajich J.E."/>
            <person name="Carter-House D."/>
            <person name="Gryganskyi A."/>
        </authorList>
    </citation>
    <scope>NUCLEOTIDE SEQUENCE [LARGE SCALE GENOMIC DNA]</scope>
    <source>
        <strain evidence="3 4">AG-B5</strain>
    </source>
</reference>
<dbReference type="Pfam" id="PF00248">
    <property type="entry name" value="Aldo_ket_red"/>
    <property type="match status" value="1"/>
</dbReference>
<keyword evidence="4" id="KW-1185">Reference proteome</keyword>
<dbReference type="CDD" id="cd19079">
    <property type="entry name" value="AKR_EcYajO-like"/>
    <property type="match status" value="1"/>
</dbReference>
<dbReference type="InterPro" id="IPR050523">
    <property type="entry name" value="AKR_Detox_Biosynth"/>
</dbReference>
<evidence type="ECO:0000313" key="3">
    <source>
        <dbReference type="EMBL" id="KAK9687493.1"/>
    </source>
</evidence>
<dbReference type="SUPFAM" id="SSF51430">
    <property type="entry name" value="NAD(P)-linked oxidoreductase"/>
    <property type="match status" value="1"/>
</dbReference>